<dbReference type="EMBL" id="JASAYT010000010">
    <property type="protein sequence ID" value="MDP8174694.1"/>
    <property type="molecule type" value="Genomic_DNA"/>
</dbReference>
<dbReference type="RefSeq" id="WP_306376145.1">
    <property type="nucleotide sequence ID" value="NZ_JASAYT010000010.1"/>
</dbReference>
<evidence type="ECO:0000313" key="3">
    <source>
        <dbReference type="Proteomes" id="UP001231736"/>
    </source>
</evidence>
<reference evidence="2" key="1">
    <citation type="journal article" date="2023" name="Front. Microbiol.">
        <title>Phylogeography and host specificity of Pasteurellaceae pathogenic to sea-farmed fish in the north-east Atlantic.</title>
        <authorList>
            <person name="Gulla S."/>
            <person name="Colquhoun D.J."/>
            <person name="Olsen A.B."/>
            <person name="Spilsberg B."/>
            <person name="Lagesen K."/>
            <person name="Aakesson C.P."/>
            <person name="Strom S."/>
            <person name="Manji F."/>
            <person name="Birkbeck T.H."/>
            <person name="Nilsen H.K."/>
        </authorList>
    </citation>
    <scope>NUCLEOTIDE SEQUENCE</scope>
    <source>
        <strain evidence="2">98B1</strain>
    </source>
</reference>
<comment type="caution">
    <text evidence="2">The sequence shown here is derived from an EMBL/GenBank/DDBJ whole genome shotgun (WGS) entry which is preliminary data.</text>
</comment>
<evidence type="ECO:0000256" key="1">
    <source>
        <dbReference type="SAM" id="Coils"/>
    </source>
</evidence>
<name>A0AAJ6P2G5_9PAST</name>
<proteinExistence type="predicted"/>
<dbReference type="Proteomes" id="UP001231736">
    <property type="component" value="Unassembled WGS sequence"/>
</dbReference>
<feature type="coiled-coil region" evidence="1">
    <location>
        <begin position="152"/>
        <end position="179"/>
    </location>
</feature>
<dbReference type="AlphaFoldDB" id="A0AAJ6P2G5"/>
<keyword evidence="1" id="KW-0175">Coiled coil</keyword>
<gene>
    <name evidence="2" type="ORF">QJU97_04365</name>
</gene>
<accession>A0AAJ6P2G5</accession>
<evidence type="ECO:0000313" key="2">
    <source>
        <dbReference type="EMBL" id="MDP8174694.1"/>
    </source>
</evidence>
<sequence>MKIGKKFNTFTKSEYFYYIDNRKKYTDFNELGLYRSICENDKLDLADKIEIRDYANQFFAKTFEFYQVKDPGTYFELITLGMELTKADEMQIWHNIRKNQQQILKEKHIQHRNFGNYSKHNCGVESCCFNGLMVRQGSILCENEMWFDTDNNTEKKRKSQRLKKERKNIKQIIDENLQE</sequence>
<protein>
    <submittedName>
        <fullName evidence="2">Uncharacterized protein</fullName>
    </submittedName>
</protein>
<organism evidence="2 3">
    <name type="scientific">Phocoenobacter skyensis</name>
    <dbReference type="NCBI Taxonomy" id="97481"/>
    <lineage>
        <taxon>Bacteria</taxon>
        <taxon>Pseudomonadati</taxon>
        <taxon>Pseudomonadota</taxon>
        <taxon>Gammaproteobacteria</taxon>
        <taxon>Pasteurellales</taxon>
        <taxon>Pasteurellaceae</taxon>
        <taxon>Phocoenobacter</taxon>
    </lineage>
</organism>